<dbReference type="AlphaFoldDB" id="A0A6S7HS25"/>
<gene>
    <name evidence="1" type="ORF">PACLA_8A033307</name>
</gene>
<protein>
    <submittedName>
        <fullName evidence="1">Uncharacterized protein</fullName>
    </submittedName>
</protein>
<organism evidence="1 2">
    <name type="scientific">Paramuricea clavata</name>
    <name type="common">Red gorgonian</name>
    <name type="synonym">Violescent sea-whip</name>
    <dbReference type="NCBI Taxonomy" id="317549"/>
    <lineage>
        <taxon>Eukaryota</taxon>
        <taxon>Metazoa</taxon>
        <taxon>Cnidaria</taxon>
        <taxon>Anthozoa</taxon>
        <taxon>Octocorallia</taxon>
        <taxon>Malacalcyonacea</taxon>
        <taxon>Plexauridae</taxon>
        <taxon>Paramuricea</taxon>
    </lineage>
</organism>
<sequence length="356" mass="39295">MILLQKPSVSSKAREHSQALSRRIKWLKDGELQRLLSECRSIQRQLRPKTSSDNLSKTFAKLIMMGNVNAALRLLSEESDGCVLPLSEEVLRNMQEKHPAPADIQPSSLLHGPIIDLRNISIAVDEQTILTAAKTLKGAAGPSGLDANQYIRMLCSKQFHREGKCLREQIALFATKSPGIRPIGIGEIMRRLVGKALTKEFKQDFKEATGPIQVCAGHEAGAEAAIHAMQQVWEEENTEGILLIDATVDEQTILTAAKTLKGAAGPSGLDANQYIRMLCSKQFHREGKCLREQIALFAVKIATESLDPFCLEAYVANRLIPLDKSPGIRPIGVVYHNLLSTMNIPTMNHSTFKARE</sequence>
<evidence type="ECO:0000313" key="2">
    <source>
        <dbReference type="Proteomes" id="UP001152795"/>
    </source>
</evidence>
<name>A0A6S7HS25_PARCT</name>
<keyword evidence="2" id="KW-1185">Reference proteome</keyword>
<dbReference type="Proteomes" id="UP001152795">
    <property type="component" value="Unassembled WGS sequence"/>
</dbReference>
<comment type="caution">
    <text evidence="1">The sequence shown here is derived from an EMBL/GenBank/DDBJ whole genome shotgun (WGS) entry which is preliminary data.</text>
</comment>
<reference evidence="1" key="1">
    <citation type="submission" date="2020-04" db="EMBL/GenBank/DDBJ databases">
        <authorList>
            <person name="Alioto T."/>
            <person name="Alioto T."/>
            <person name="Gomez Garrido J."/>
        </authorList>
    </citation>
    <scope>NUCLEOTIDE SEQUENCE</scope>
    <source>
        <strain evidence="1">A484AB</strain>
    </source>
</reference>
<proteinExistence type="predicted"/>
<dbReference type="EMBL" id="CACRXK020006090">
    <property type="protein sequence ID" value="CAB4008334.1"/>
    <property type="molecule type" value="Genomic_DNA"/>
</dbReference>
<accession>A0A6S7HS25</accession>
<dbReference type="OrthoDB" id="5983036at2759"/>
<evidence type="ECO:0000313" key="1">
    <source>
        <dbReference type="EMBL" id="CAB4008334.1"/>
    </source>
</evidence>